<dbReference type="GO" id="GO:0016491">
    <property type="term" value="F:oxidoreductase activity"/>
    <property type="evidence" value="ECO:0007669"/>
    <property type="project" value="UniProtKB-KW"/>
</dbReference>
<evidence type="ECO:0000256" key="1">
    <source>
        <dbReference type="ARBA" id="ARBA00022605"/>
    </source>
</evidence>
<dbReference type="GO" id="GO:0008652">
    <property type="term" value="P:amino acid biosynthetic process"/>
    <property type="evidence" value="ECO:0007669"/>
    <property type="project" value="UniProtKB-KW"/>
</dbReference>
<dbReference type="PANTHER" id="PTHR33563">
    <property type="match status" value="1"/>
</dbReference>
<comment type="caution">
    <text evidence="6">The sequence shown here is derived from an EMBL/GenBank/DDBJ whole genome shotgun (WGS) entry which is preliminary data.</text>
</comment>
<sequence>MERERNKEFWLDARRFLDGNSSVVAAGFNTLVDALLVTPDQREQFSLPARTAAAIEVENVDDLATVEDGAIVVSSHAECLRRASEQGFRTGYLPPTNGEFDPESALDLLEGSAEYGIFNGEAPEGFEDELGGAATILRHASSAEAAKSRADGSAASGGALLSTRDAQDVYDVGNALLREYRGEIAVEPLEITRVEQVGVGERSCVDVTSLFSKDEGMVVGSTGDGGLFVCSEAHSPPNMSPRPFRVNAGSVHAYVNVADDEIEYLTELSTGDEVLCVDKDGNTRPASIGRKKTETRPLLLVEATAGDRTVEAVLQDHCHVRLMGSDGEPLNVTEASVGDEVLGHVRTAGDAGD</sequence>
<feature type="domain" description="3-dehydroquinate synthase C-terminal" evidence="5">
    <location>
        <begin position="189"/>
        <end position="348"/>
    </location>
</feature>
<reference evidence="6 7" key="1">
    <citation type="journal article" date="2019" name="Int. J. Syst. Evol. Microbiol.">
        <title>The Global Catalogue of Microorganisms (GCM) 10K type strain sequencing project: providing services to taxonomists for standard genome sequencing and annotation.</title>
        <authorList>
            <consortium name="The Broad Institute Genomics Platform"/>
            <consortium name="The Broad Institute Genome Sequencing Center for Infectious Disease"/>
            <person name="Wu L."/>
            <person name="Ma J."/>
        </authorList>
    </citation>
    <scope>NUCLEOTIDE SEQUENCE [LARGE SCALE GENOMIC DNA]</scope>
    <source>
        <strain evidence="6 7">DT72</strain>
    </source>
</reference>
<dbReference type="Proteomes" id="UP001596407">
    <property type="component" value="Unassembled WGS sequence"/>
</dbReference>
<evidence type="ECO:0000256" key="2">
    <source>
        <dbReference type="ARBA" id="ARBA00023002"/>
    </source>
</evidence>
<protein>
    <submittedName>
        <fullName evidence="6">3-dehydroquinate synthase II</fullName>
    </submittedName>
</protein>
<evidence type="ECO:0000313" key="7">
    <source>
        <dbReference type="Proteomes" id="UP001596407"/>
    </source>
</evidence>
<dbReference type="EMBL" id="JBHSZH010000005">
    <property type="protein sequence ID" value="MFC7080667.1"/>
    <property type="molecule type" value="Genomic_DNA"/>
</dbReference>
<keyword evidence="3" id="KW-0520">NAD</keyword>
<dbReference type="AlphaFoldDB" id="A0ABD5WJ97"/>
<evidence type="ECO:0000259" key="5">
    <source>
        <dbReference type="Pfam" id="PF26558"/>
    </source>
</evidence>
<keyword evidence="4" id="KW-0057">Aromatic amino acid biosynthesis</keyword>
<proteinExistence type="predicted"/>
<dbReference type="InterPro" id="IPR002812">
    <property type="entry name" value="DHQS"/>
</dbReference>
<accession>A0ABD5WJ97</accession>
<keyword evidence="7" id="KW-1185">Reference proteome</keyword>
<evidence type="ECO:0000313" key="6">
    <source>
        <dbReference type="EMBL" id="MFC7080667.1"/>
    </source>
</evidence>
<dbReference type="GO" id="GO:0009073">
    <property type="term" value="P:aromatic amino acid family biosynthetic process"/>
    <property type="evidence" value="ECO:0007669"/>
    <property type="project" value="UniProtKB-KW"/>
</dbReference>
<keyword evidence="2" id="KW-0560">Oxidoreductase</keyword>
<evidence type="ECO:0000256" key="4">
    <source>
        <dbReference type="ARBA" id="ARBA00023141"/>
    </source>
</evidence>
<dbReference type="RefSeq" id="WP_382209822.1">
    <property type="nucleotide sequence ID" value="NZ_JBHSZH010000005.1"/>
</dbReference>
<dbReference type="PANTHER" id="PTHR33563:SF1">
    <property type="entry name" value="3-DEHYDROQUINATE SYNTHASE"/>
    <property type="match status" value="1"/>
</dbReference>
<keyword evidence="1" id="KW-0028">Amino-acid biosynthesis</keyword>
<gene>
    <name evidence="6" type="ORF">ACFQJ6_11630</name>
</gene>
<dbReference type="InterPro" id="IPR056179">
    <property type="entry name" value="DHQS_C"/>
</dbReference>
<organism evidence="6 7">
    <name type="scientific">Halorussus caseinilyticus</name>
    <dbReference type="NCBI Taxonomy" id="3034025"/>
    <lineage>
        <taxon>Archaea</taxon>
        <taxon>Methanobacteriati</taxon>
        <taxon>Methanobacteriota</taxon>
        <taxon>Stenosarchaea group</taxon>
        <taxon>Halobacteria</taxon>
        <taxon>Halobacteriales</taxon>
        <taxon>Haladaptataceae</taxon>
        <taxon>Halorussus</taxon>
    </lineage>
</organism>
<evidence type="ECO:0000256" key="3">
    <source>
        <dbReference type="ARBA" id="ARBA00023027"/>
    </source>
</evidence>
<dbReference type="Pfam" id="PF26558">
    <property type="entry name" value="DHQS_2nd"/>
    <property type="match status" value="1"/>
</dbReference>
<name>A0ABD5WJ97_9EURY</name>